<dbReference type="SUPFAM" id="SSF48029">
    <property type="entry name" value="FliG"/>
    <property type="match status" value="2"/>
</dbReference>
<feature type="domain" description="Flagellar motor switch protein FliG C-terminal" evidence="12">
    <location>
        <begin position="227"/>
        <end position="333"/>
    </location>
</feature>
<keyword evidence="6 11" id="KW-0145">Chemotaxis</keyword>
<evidence type="ECO:0000256" key="6">
    <source>
        <dbReference type="ARBA" id="ARBA00022500"/>
    </source>
</evidence>
<keyword evidence="11" id="KW-0997">Cell inner membrane</keyword>
<evidence type="ECO:0000259" key="12">
    <source>
        <dbReference type="Pfam" id="PF01706"/>
    </source>
</evidence>
<keyword evidence="7 11" id="KW-0283">Flagellar rotation</keyword>
<dbReference type="PIRSF" id="PIRSF003161">
    <property type="entry name" value="FliG"/>
    <property type="match status" value="1"/>
</dbReference>
<dbReference type="InterPro" id="IPR011002">
    <property type="entry name" value="FliG_a-hlx"/>
</dbReference>
<name>A0A558R1B9_9SPHN</name>
<evidence type="ECO:0000256" key="3">
    <source>
        <dbReference type="ARBA" id="ARBA00010299"/>
    </source>
</evidence>
<keyword evidence="16" id="KW-1185">Reference proteome</keyword>
<evidence type="ECO:0000256" key="5">
    <source>
        <dbReference type="ARBA" id="ARBA00022475"/>
    </source>
</evidence>
<evidence type="ECO:0000256" key="4">
    <source>
        <dbReference type="ARBA" id="ARBA00021870"/>
    </source>
</evidence>
<dbReference type="Pfam" id="PF01706">
    <property type="entry name" value="FliG_C"/>
    <property type="match status" value="1"/>
</dbReference>
<keyword evidence="9 11" id="KW-0975">Bacterial flagellum</keyword>
<dbReference type="NCBIfam" id="TIGR00207">
    <property type="entry name" value="fliG"/>
    <property type="match status" value="1"/>
</dbReference>
<dbReference type="Pfam" id="PF14842">
    <property type="entry name" value="FliG_N"/>
    <property type="match status" value="1"/>
</dbReference>
<dbReference type="Proteomes" id="UP000318681">
    <property type="component" value="Unassembled WGS sequence"/>
</dbReference>
<evidence type="ECO:0000259" key="13">
    <source>
        <dbReference type="Pfam" id="PF14841"/>
    </source>
</evidence>
<evidence type="ECO:0000259" key="14">
    <source>
        <dbReference type="Pfam" id="PF14842"/>
    </source>
</evidence>
<evidence type="ECO:0000256" key="8">
    <source>
        <dbReference type="ARBA" id="ARBA00023136"/>
    </source>
</evidence>
<dbReference type="GO" id="GO:0071973">
    <property type="term" value="P:bacterial-type flagellum-dependent cell motility"/>
    <property type="evidence" value="ECO:0007669"/>
    <property type="project" value="InterPro"/>
</dbReference>
<comment type="function">
    <text evidence="10 11">FliG is one of three proteins (FliG, FliN, FliM) that forms the rotor-mounted switch complex (C ring), located at the base of the basal body. This complex interacts with the CheY and CheZ chemotaxis proteins, in addition to contacting components of the motor that determine the direction of flagellar rotation.</text>
</comment>
<dbReference type="InterPro" id="IPR023087">
    <property type="entry name" value="Flg_Motor_Flig_C"/>
</dbReference>
<dbReference type="GO" id="GO:0003774">
    <property type="term" value="F:cytoskeletal motor activity"/>
    <property type="evidence" value="ECO:0007669"/>
    <property type="project" value="InterPro"/>
</dbReference>
<dbReference type="RefSeq" id="WP_145152483.1">
    <property type="nucleotide sequence ID" value="NZ_VNIM01000051.1"/>
</dbReference>
<comment type="similarity">
    <text evidence="3 11">Belongs to the FliG family.</text>
</comment>
<gene>
    <name evidence="15" type="primary">fliG</name>
    <name evidence="15" type="ORF">FOY91_12825</name>
</gene>
<dbReference type="EMBL" id="VNIM01000051">
    <property type="protein sequence ID" value="TVV73170.1"/>
    <property type="molecule type" value="Genomic_DNA"/>
</dbReference>
<comment type="subcellular location">
    <subcellularLocation>
        <location evidence="1 11">Bacterial flagellum basal body</location>
    </subcellularLocation>
    <subcellularLocation>
        <location evidence="11">Cell inner membrane</location>
        <topology evidence="11">Peripheral membrane protein</topology>
        <orientation evidence="11">Cytoplasmic side</orientation>
    </subcellularLocation>
    <subcellularLocation>
        <location evidence="2">Cell membrane</location>
        <topology evidence="2">Peripheral membrane protein</topology>
        <orientation evidence="2">Cytoplasmic side</orientation>
    </subcellularLocation>
</comment>
<organism evidence="15 16">
    <name type="scientific">Alterirhizorhabdus solaris</name>
    <dbReference type="NCBI Taxonomy" id="2529389"/>
    <lineage>
        <taxon>Bacteria</taxon>
        <taxon>Pseudomonadati</taxon>
        <taxon>Pseudomonadota</taxon>
        <taxon>Alphaproteobacteria</taxon>
        <taxon>Sphingomonadales</taxon>
        <taxon>Rhizorhabdaceae</taxon>
        <taxon>Alterirhizorhabdus</taxon>
    </lineage>
</organism>
<evidence type="ECO:0000313" key="15">
    <source>
        <dbReference type="EMBL" id="TVV73170.1"/>
    </source>
</evidence>
<dbReference type="GO" id="GO:0005886">
    <property type="term" value="C:plasma membrane"/>
    <property type="evidence" value="ECO:0007669"/>
    <property type="project" value="UniProtKB-SubCell"/>
</dbReference>
<dbReference type="InterPro" id="IPR032779">
    <property type="entry name" value="FliG_M"/>
</dbReference>
<evidence type="ECO:0000256" key="7">
    <source>
        <dbReference type="ARBA" id="ARBA00022779"/>
    </source>
</evidence>
<sequence length="341" mass="36513">MAETLDTAVADKTPAGCEAAAILLMLLAEEEAADVLSRLDPEEVQLLGGAMFGVADVSEAQVNGVLDLFVDRARARTTIGFGADAHIRGVMSRALGADRADNVLARITPQTRTAALDALKWMDPRTIASLIEHEHPQIAALVLAHLDPPIAADVLQLLDDEAQADIIYRVATLGPVTSEALEDLERVLLRQVTRASSGATSSRGGASEAAKIVNNTRQTAELRIIKSLNKLDKGLARMIEDEMFVFENLNDLDEKGLGTLLRTVNNDILVVALKGADEKLRNRMLGCMSTRAAQSIQDDIAAKGPMRLAEVQDAQKEMLAVARQLADAGTIMLGGKGDDYV</sequence>
<dbReference type="GO" id="GO:0009425">
    <property type="term" value="C:bacterial-type flagellum basal body"/>
    <property type="evidence" value="ECO:0007669"/>
    <property type="project" value="UniProtKB-SubCell"/>
</dbReference>
<evidence type="ECO:0000256" key="2">
    <source>
        <dbReference type="ARBA" id="ARBA00004413"/>
    </source>
</evidence>
<feature type="domain" description="Flagellar motor switch protein FliG N-terminal" evidence="14">
    <location>
        <begin position="16"/>
        <end position="113"/>
    </location>
</feature>
<dbReference type="InterPro" id="IPR028263">
    <property type="entry name" value="FliG_N"/>
</dbReference>
<keyword evidence="15" id="KW-0969">Cilium</keyword>
<dbReference type="InterPro" id="IPR000090">
    <property type="entry name" value="Flg_Motor_Flig"/>
</dbReference>
<feature type="domain" description="Flagellar motor switch protein FliG middle" evidence="13">
    <location>
        <begin position="124"/>
        <end position="195"/>
    </location>
</feature>
<keyword evidence="8 11" id="KW-0472">Membrane</keyword>
<dbReference type="AlphaFoldDB" id="A0A558R1B9"/>
<dbReference type="OrthoDB" id="9780302at2"/>
<keyword evidence="15" id="KW-0282">Flagellum</keyword>
<evidence type="ECO:0000256" key="10">
    <source>
        <dbReference type="ARBA" id="ARBA00025598"/>
    </source>
</evidence>
<protein>
    <recommendedName>
        <fullName evidence="4 11">Flagellar motor switch protein FliG</fullName>
    </recommendedName>
</protein>
<dbReference type="PANTHER" id="PTHR30534">
    <property type="entry name" value="FLAGELLAR MOTOR SWITCH PROTEIN FLIG"/>
    <property type="match status" value="1"/>
</dbReference>
<dbReference type="GO" id="GO:0006935">
    <property type="term" value="P:chemotaxis"/>
    <property type="evidence" value="ECO:0007669"/>
    <property type="project" value="UniProtKB-KW"/>
</dbReference>
<keyword evidence="15" id="KW-0966">Cell projection</keyword>
<dbReference type="Pfam" id="PF14841">
    <property type="entry name" value="FliG_M"/>
    <property type="match status" value="1"/>
</dbReference>
<dbReference type="Gene3D" id="1.10.220.30">
    <property type="match status" value="3"/>
</dbReference>
<keyword evidence="5 11" id="KW-1003">Cell membrane</keyword>
<evidence type="ECO:0000256" key="9">
    <source>
        <dbReference type="ARBA" id="ARBA00023143"/>
    </source>
</evidence>
<evidence type="ECO:0000256" key="11">
    <source>
        <dbReference type="PIRNR" id="PIRNR003161"/>
    </source>
</evidence>
<proteinExistence type="inferred from homology"/>
<dbReference type="PANTHER" id="PTHR30534:SF0">
    <property type="entry name" value="FLAGELLAR MOTOR SWITCH PROTEIN FLIG"/>
    <property type="match status" value="1"/>
</dbReference>
<accession>A0A558R1B9</accession>
<dbReference type="PRINTS" id="PR00954">
    <property type="entry name" value="FLGMOTORFLIG"/>
</dbReference>
<reference evidence="15 16" key="1">
    <citation type="submission" date="2019-07" db="EMBL/GenBank/DDBJ databases">
        <title>Sphingomonas solaris sp. nov., isolated from a solar panel from Boston, Massachusetts.</title>
        <authorList>
            <person name="Tanner K."/>
            <person name="Pascual J."/>
            <person name="Mancuso C."/>
            <person name="Pereto J."/>
            <person name="Khalil A."/>
            <person name="Vilanova C."/>
        </authorList>
    </citation>
    <scope>NUCLEOTIDE SEQUENCE [LARGE SCALE GENOMIC DNA]</scope>
    <source>
        <strain evidence="15 16">R4DWN</strain>
    </source>
</reference>
<comment type="caution">
    <text evidence="15">The sequence shown here is derived from an EMBL/GenBank/DDBJ whole genome shotgun (WGS) entry which is preliminary data.</text>
</comment>
<evidence type="ECO:0000256" key="1">
    <source>
        <dbReference type="ARBA" id="ARBA00004117"/>
    </source>
</evidence>
<evidence type="ECO:0000313" key="16">
    <source>
        <dbReference type="Proteomes" id="UP000318681"/>
    </source>
</evidence>